<dbReference type="GO" id="GO:0004803">
    <property type="term" value="F:transposase activity"/>
    <property type="evidence" value="ECO:0007669"/>
    <property type="project" value="InterPro"/>
</dbReference>
<evidence type="ECO:0000313" key="2">
    <source>
        <dbReference type="EMBL" id="GLR72665.1"/>
    </source>
</evidence>
<dbReference type="GO" id="GO:0006313">
    <property type="term" value="P:DNA transposition"/>
    <property type="evidence" value="ECO:0007669"/>
    <property type="project" value="InterPro"/>
</dbReference>
<accession>A0AA37WMC1</accession>
<dbReference type="InterPro" id="IPR003346">
    <property type="entry name" value="Transposase_20"/>
</dbReference>
<reference evidence="2" key="2">
    <citation type="submission" date="2023-01" db="EMBL/GenBank/DDBJ databases">
        <title>Draft genome sequence of Agaribacter marinus strain NBRC 110023.</title>
        <authorList>
            <person name="Sun Q."/>
            <person name="Mori K."/>
        </authorList>
    </citation>
    <scope>NUCLEOTIDE SEQUENCE</scope>
    <source>
        <strain evidence="2">NBRC 110023</strain>
    </source>
</reference>
<dbReference type="Proteomes" id="UP001156601">
    <property type="component" value="Unassembled WGS sequence"/>
</dbReference>
<dbReference type="EMBL" id="BSOT01000011">
    <property type="protein sequence ID" value="GLR72665.1"/>
    <property type="molecule type" value="Genomic_DNA"/>
</dbReference>
<gene>
    <name evidence="2" type="ORF">GCM10007852_35730</name>
</gene>
<dbReference type="Pfam" id="PF02371">
    <property type="entry name" value="Transposase_20"/>
    <property type="match status" value="1"/>
</dbReference>
<feature type="domain" description="Transposase IS116/IS110/IS902 C-terminal" evidence="1">
    <location>
        <begin position="63"/>
        <end position="101"/>
    </location>
</feature>
<organism evidence="2 3">
    <name type="scientific">Agaribacter marinus</name>
    <dbReference type="NCBI Taxonomy" id="1431249"/>
    <lineage>
        <taxon>Bacteria</taxon>
        <taxon>Pseudomonadati</taxon>
        <taxon>Pseudomonadota</taxon>
        <taxon>Gammaproteobacteria</taxon>
        <taxon>Alteromonadales</taxon>
        <taxon>Alteromonadaceae</taxon>
        <taxon>Agaribacter</taxon>
    </lineage>
</organism>
<keyword evidence="3" id="KW-1185">Reference proteome</keyword>
<protein>
    <recommendedName>
        <fullName evidence="1">Transposase IS116/IS110/IS902 C-terminal domain-containing protein</fullName>
    </recommendedName>
</protein>
<dbReference type="GO" id="GO:0003677">
    <property type="term" value="F:DNA binding"/>
    <property type="evidence" value="ECO:0007669"/>
    <property type="project" value="InterPro"/>
</dbReference>
<name>A0AA37WMC1_9ALTE</name>
<reference evidence="2" key="1">
    <citation type="journal article" date="2014" name="Int. J. Syst. Evol. Microbiol.">
        <title>Complete genome sequence of Corynebacterium casei LMG S-19264T (=DSM 44701T), isolated from a smear-ripened cheese.</title>
        <authorList>
            <consortium name="US DOE Joint Genome Institute (JGI-PGF)"/>
            <person name="Walter F."/>
            <person name="Albersmeier A."/>
            <person name="Kalinowski J."/>
            <person name="Ruckert C."/>
        </authorList>
    </citation>
    <scope>NUCLEOTIDE SEQUENCE</scope>
    <source>
        <strain evidence="2">NBRC 110023</strain>
    </source>
</reference>
<comment type="caution">
    <text evidence="2">The sequence shown here is derived from an EMBL/GenBank/DDBJ whole genome shotgun (WGS) entry which is preliminary data.</text>
</comment>
<evidence type="ECO:0000259" key="1">
    <source>
        <dbReference type="Pfam" id="PF02371"/>
    </source>
</evidence>
<dbReference type="AlphaFoldDB" id="A0AA37WMC1"/>
<proteinExistence type="predicted"/>
<dbReference type="RefSeq" id="WP_284219073.1">
    <property type="nucleotide sequence ID" value="NZ_BSOT01000011.1"/>
</dbReference>
<sequence length="109" mass="12207">MNEKRIKDIKTTEPLTNDMAVIVPNTLLIECLISQLKQLMLSITRFDTEIKAFYNKHADKFIFDSLPGAGPQLAPRLLAAMGSNRDRYQCAAEIQKYAGIATDIIHRAG</sequence>
<evidence type="ECO:0000313" key="3">
    <source>
        <dbReference type="Proteomes" id="UP001156601"/>
    </source>
</evidence>